<evidence type="ECO:0000256" key="1">
    <source>
        <dbReference type="SAM" id="MobiDB-lite"/>
    </source>
</evidence>
<name>A0A3G5A6Z5_9VIRU</name>
<dbReference type="EMBL" id="MK072385">
    <property type="protein sequence ID" value="AYV83026.1"/>
    <property type="molecule type" value="Genomic_DNA"/>
</dbReference>
<evidence type="ECO:0000313" key="2">
    <source>
        <dbReference type="EMBL" id="AYV83026.1"/>
    </source>
</evidence>
<feature type="region of interest" description="Disordered" evidence="1">
    <location>
        <begin position="17"/>
        <end position="44"/>
    </location>
</feature>
<accession>A0A3G5A6Z5</accession>
<organism evidence="2">
    <name type="scientific">Hyperionvirus sp</name>
    <dbReference type="NCBI Taxonomy" id="2487770"/>
    <lineage>
        <taxon>Viruses</taxon>
        <taxon>Varidnaviria</taxon>
        <taxon>Bamfordvirae</taxon>
        <taxon>Nucleocytoviricota</taxon>
        <taxon>Megaviricetes</taxon>
        <taxon>Imitervirales</taxon>
        <taxon>Mimiviridae</taxon>
        <taxon>Klosneuvirinae</taxon>
    </lineage>
</organism>
<sequence>MGLECQAPRKYSTIANSRRRMSVAGRAKRTGCNPQLWNAPNVKN</sequence>
<feature type="compositionally biased region" description="Polar residues" evidence="1">
    <location>
        <begin position="32"/>
        <end position="44"/>
    </location>
</feature>
<gene>
    <name evidence="2" type="ORF">Hyperionvirus3_172</name>
</gene>
<proteinExistence type="predicted"/>
<protein>
    <submittedName>
        <fullName evidence="2">Uncharacterized protein</fullName>
    </submittedName>
</protein>
<reference evidence="2" key="1">
    <citation type="submission" date="2018-10" db="EMBL/GenBank/DDBJ databases">
        <title>Hidden diversity of soil giant viruses.</title>
        <authorList>
            <person name="Schulz F."/>
            <person name="Alteio L."/>
            <person name="Goudeau D."/>
            <person name="Ryan E.M."/>
            <person name="Malmstrom R.R."/>
            <person name="Blanchard J."/>
            <person name="Woyke T."/>
        </authorList>
    </citation>
    <scope>NUCLEOTIDE SEQUENCE</scope>
    <source>
        <strain evidence="2">HYV1</strain>
    </source>
</reference>
<feature type="compositionally biased region" description="Basic residues" evidence="1">
    <location>
        <begin position="17"/>
        <end position="29"/>
    </location>
</feature>